<dbReference type="EMBL" id="LBVN01000006">
    <property type="protein sequence ID" value="KKQ87459.1"/>
    <property type="molecule type" value="Genomic_DNA"/>
</dbReference>
<evidence type="ECO:0000313" key="1">
    <source>
        <dbReference type="EMBL" id="KKQ87459.1"/>
    </source>
</evidence>
<organism evidence="1 2">
    <name type="scientific">Candidatus Woesebacteria bacterium GW2011_GWB1_38_8b</name>
    <dbReference type="NCBI Taxonomy" id="1618571"/>
    <lineage>
        <taxon>Bacteria</taxon>
        <taxon>Candidatus Woeseibacteriota</taxon>
    </lineage>
</organism>
<sequence length="126" mass="13268">MPDQVLNRQLSLKRARLRTRFYQIVGGLTFAAVACRAGVDPIVNVNPLGGTERKPANTPVPVWIAPDASGFTGQRSRPTASIPMTQTQIQEAKKSIVAGDGCPISTGGVKITGTAPNGDRVVCQSP</sequence>
<accession>A0A0G0NNH6</accession>
<comment type="caution">
    <text evidence="1">The sequence shown here is derived from an EMBL/GenBank/DDBJ whole genome shotgun (WGS) entry which is preliminary data.</text>
</comment>
<protein>
    <submittedName>
        <fullName evidence="1">Uncharacterized protein</fullName>
    </submittedName>
</protein>
<gene>
    <name evidence="1" type="ORF">UT10_C0006G0018</name>
</gene>
<name>A0A0G0NNH6_9BACT</name>
<dbReference type="Proteomes" id="UP000033944">
    <property type="component" value="Unassembled WGS sequence"/>
</dbReference>
<evidence type="ECO:0000313" key="2">
    <source>
        <dbReference type="Proteomes" id="UP000033944"/>
    </source>
</evidence>
<reference evidence="1 2" key="1">
    <citation type="journal article" date="2015" name="Nature">
        <title>rRNA introns, odd ribosomes, and small enigmatic genomes across a large radiation of phyla.</title>
        <authorList>
            <person name="Brown C.T."/>
            <person name="Hug L.A."/>
            <person name="Thomas B.C."/>
            <person name="Sharon I."/>
            <person name="Castelle C.J."/>
            <person name="Singh A."/>
            <person name="Wilkins M.J."/>
            <person name="Williams K.H."/>
            <person name="Banfield J.F."/>
        </authorList>
    </citation>
    <scope>NUCLEOTIDE SEQUENCE [LARGE SCALE GENOMIC DNA]</scope>
</reference>
<proteinExistence type="predicted"/>
<dbReference type="AlphaFoldDB" id="A0A0G0NNH6"/>